<accession>A0A1L3GGU0</accession>
<proteinExistence type="predicted"/>
<evidence type="ECO:0000313" key="2">
    <source>
        <dbReference type="Proteomes" id="UP000182264"/>
    </source>
</evidence>
<dbReference type="InterPro" id="IPR032587">
    <property type="entry name" value="DUF4911"/>
</dbReference>
<dbReference type="EMBL" id="CP015518">
    <property type="protein sequence ID" value="APG25164.1"/>
    <property type="molecule type" value="Genomic_DNA"/>
</dbReference>
<evidence type="ECO:0000313" key="1">
    <source>
        <dbReference type="EMBL" id="APG25164.1"/>
    </source>
</evidence>
<keyword evidence="2" id="KW-1185">Reference proteome</keyword>
<sequence>MLDKRWYVVSRRDIGYLRFILESYDGLLFMRTVDAATGTIEVGFHPSRRQDALALLHALSDEVGLAPADPPRLTDPPVV</sequence>
<dbReference type="Proteomes" id="UP000182264">
    <property type="component" value="Chromosome"/>
</dbReference>
<evidence type="ECO:0008006" key="3">
    <source>
        <dbReference type="Google" id="ProtNLM"/>
    </source>
</evidence>
<gene>
    <name evidence="1" type="ORF">A7E75_09130</name>
</gene>
<dbReference type="AlphaFoldDB" id="A0A1L3GGU0"/>
<name>A0A1L3GGU0_SYNAC</name>
<reference evidence="1 2" key="1">
    <citation type="journal article" date="2017" name="Genome Announc.">
        <title>Complete Genome Sequences of Two Acetylene-Fermenting Pelobacter acetylenicus Strains.</title>
        <authorList>
            <person name="Sutton J.M."/>
            <person name="Baesman S.M."/>
            <person name="Fierst J.L."/>
            <person name="Poret-Peterson A.T."/>
            <person name="Oremland R.S."/>
            <person name="Dunlap D.S."/>
            <person name="Akob D.M."/>
        </authorList>
    </citation>
    <scope>NUCLEOTIDE SEQUENCE [LARGE SCALE GENOMIC DNA]</scope>
    <source>
        <strain evidence="1 2">DSM 3247</strain>
    </source>
</reference>
<dbReference type="Pfam" id="PF16256">
    <property type="entry name" value="DUF4911"/>
    <property type="match status" value="1"/>
</dbReference>
<protein>
    <recommendedName>
        <fullName evidence="3">DUF4911 domain-containing protein</fullName>
    </recommendedName>
</protein>
<organism evidence="1 2">
    <name type="scientific">Syntrophotalea acetylenica</name>
    <name type="common">Pelobacter acetylenicus</name>
    <dbReference type="NCBI Taxonomy" id="29542"/>
    <lineage>
        <taxon>Bacteria</taxon>
        <taxon>Pseudomonadati</taxon>
        <taxon>Thermodesulfobacteriota</taxon>
        <taxon>Desulfuromonadia</taxon>
        <taxon>Desulfuromonadales</taxon>
        <taxon>Syntrophotaleaceae</taxon>
        <taxon>Syntrophotalea</taxon>
    </lineage>
</organism>
<dbReference type="KEGG" id="pace:A6070_03105"/>